<organism evidence="2 3">
    <name type="scientific">Circinella minor</name>
    <dbReference type="NCBI Taxonomy" id="1195481"/>
    <lineage>
        <taxon>Eukaryota</taxon>
        <taxon>Fungi</taxon>
        <taxon>Fungi incertae sedis</taxon>
        <taxon>Mucoromycota</taxon>
        <taxon>Mucoromycotina</taxon>
        <taxon>Mucoromycetes</taxon>
        <taxon>Mucorales</taxon>
        <taxon>Lichtheimiaceae</taxon>
        <taxon>Circinella</taxon>
    </lineage>
</organism>
<dbReference type="AlphaFoldDB" id="A0A8H7VFB7"/>
<evidence type="ECO:0000256" key="1">
    <source>
        <dbReference type="SAM" id="MobiDB-lite"/>
    </source>
</evidence>
<sequence>MTKKINYFNKIPCDQWSSEGATKHYVNEYSVDDFLIYLIQDITTARQSGSKKIKIRANDIFIEVLSAKSKATTHGVENDQANSGNNNSSSSNQSGGPVINMQNASVQQQLIGEVGSLTTYIKAGEKRAASNDVEELDLILYGDYLLDAITDKDLGTPLCRSLIFPSQANYPSLFYSSEFHFIQSIVDTFSKSILCKDKPTRIQESEIEYSHYALWPFLESIALFVSATNTDNITYFRTGETDLKSVSTLKSDIKYNADGVLYLSESHLELLLLEVSQAHGHSVDKHKHVYDHLKGAYGCVAMLNKMITTYKYGSKELVQNLRVLFLHASGRDDCLRLWIMRPSLNGTVVKFERVLKEELVIDRTRVSPITNIIQFLYKFKLHYDVAVNALNELKNSDDRNSMKKNKDSLVGFLSPTPFKPTKKQNQCAGIATLDPTSEL</sequence>
<dbReference type="OrthoDB" id="2271449at2759"/>
<keyword evidence="3" id="KW-1185">Reference proteome</keyword>
<proteinExistence type="predicted"/>
<comment type="caution">
    <text evidence="2">The sequence shown here is derived from an EMBL/GenBank/DDBJ whole genome shotgun (WGS) entry which is preliminary data.</text>
</comment>
<feature type="region of interest" description="Disordered" evidence="1">
    <location>
        <begin position="73"/>
        <end position="99"/>
    </location>
</feature>
<dbReference type="Proteomes" id="UP000646827">
    <property type="component" value="Unassembled WGS sequence"/>
</dbReference>
<protein>
    <submittedName>
        <fullName evidence="2">Uncharacterized protein</fullName>
    </submittedName>
</protein>
<accession>A0A8H7VFB7</accession>
<name>A0A8H7VFB7_9FUNG</name>
<gene>
    <name evidence="2" type="ORF">INT45_010694</name>
</gene>
<feature type="compositionally biased region" description="Low complexity" evidence="1">
    <location>
        <begin position="82"/>
        <end position="96"/>
    </location>
</feature>
<evidence type="ECO:0000313" key="2">
    <source>
        <dbReference type="EMBL" id="KAG2220941.1"/>
    </source>
</evidence>
<dbReference type="EMBL" id="JAEPRB010000124">
    <property type="protein sequence ID" value="KAG2220941.1"/>
    <property type="molecule type" value="Genomic_DNA"/>
</dbReference>
<reference evidence="2 3" key="1">
    <citation type="submission" date="2020-12" db="EMBL/GenBank/DDBJ databases">
        <title>Metabolic potential, ecology and presence of endohyphal bacteria is reflected in genomic diversity of Mucoromycotina.</title>
        <authorList>
            <person name="Muszewska A."/>
            <person name="Okrasinska A."/>
            <person name="Steczkiewicz K."/>
            <person name="Drgas O."/>
            <person name="Orlowska M."/>
            <person name="Perlinska-Lenart U."/>
            <person name="Aleksandrzak-Piekarczyk T."/>
            <person name="Szatraj K."/>
            <person name="Zielenkiewicz U."/>
            <person name="Pilsyk S."/>
            <person name="Malc E."/>
            <person name="Mieczkowski P."/>
            <person name="Kruszewska J.S."/>
            <person name="Biernat P."/>
            <person name="Pawlowska J."/>
        </authorList>
    </citation>
    <scope>NUCLEOTIDE SEQUENCE [LARGE SCALE GENOMIC DNA]</scope>
    <source>
        <strain evidence="2 3">CBS 142.35</strain>
    </source>
</reference>
<evidence type="ECO:0000313" key="3">
    <source>
        <dbReference type="Proteomes" id="UP000646827"/>
    </source>
</evidence>